<dbReference type="Proteomes" id="UP000645828">
    <property type="component" value="Unassembled WGS sequence"/>
</dbReference>
<feature type="region of interest" description="Disordered" evidence="1">
    <location>
        <begin position="61"/>
        <end position="98"/>
    </location>
</feature>
<feature type="compositionally biased region" description="Basic and acidic residues" evidence="1">
    <location>
        <begin position="88"/>
        <end position="98"/>
    </location>
</feature>
<accession>A0A811ZKS0</accession>
<name>A0A811ZKS0_NYCPR</name>
<proteinExistence type="predicted"/>
<dbReference type="AlphaFoldDB" id="A0A811ZKS0"/>
<dbReference type="EMBL" id="CAJHUB010000768">
    <property type="protein sequence ID" value="CAD7688984.1"/>
    <property type="molecule type" value="Genomic_DNA"/>
</dbReference>
<dbReference type="PRINTS" id="PR02045">
    <property type="entry name" value="F138DOMAIN"/>
</dbReference>
<organism evidence="2 3">
    <name type="scientific">Nyctereutes procyonoides</name>
    <name type="common">Raccoon dog</name>
    <name type="synonym">Canis procyonoides</name>
    <dbReference type="NCBI Taxonomy" id="34880"/>
    <lineage>
        <taxon>Eukaryota</taxon>
        <taxon>Metazoa</taxon>
        <taxon>Chordata</taxon>
        <taxon>Craniata</taxon>
        <taxon>Vertebrata</taxon>
        <taxon>Euteleostomi</taxon>
        <taxon>Mammalia</taxon>
        <taxon>Eutheria</taxon>
        <taxon>Laurasiatheria</taxon>
        <taxon>Carnivora</taxon>
        <taxon>Caniformia</taxon>
        <taxon>Canidae</taxon>
        <taxon>Nyctereutes</taxon>
    </lineage>
</organism>
<evidence type="ECO:0000256" key="1">
    <source>
        <dbReference type="SAM" id="MobiDB-lite"/>
    </source>
</evidence>
<protein>
    <submittedName>
        <fullName evidence="2">(raccoon dog) hypothetical protein</fullName>
    </submittedName>
</protein>
<sequence>MAEFPKTDEKHQLSLALCQLGFKTQPCTGCSEFPAPHPIPSHPIPSHPNCGHPIGIAHCSPELLGSSDPPASASRVAGTTGARHRARRSEGRRGATRG</sequence>
<evidence type="ECO:0000313" key="2">
    <source>
        <dbReference type="EMBL" id="CAD7688984.1"/>
    </source>
</evidence>
<reference evidence="2" key="1">
    <citation type="submission" date="2020-12" db="EMBL/GenBank/DDBJ databases">
        <authorList>
            <consortium name="Molecular Ecology Group"/>
        </authorList>
    </citation>
    <scope>NUCLEOTIDE SEQUENCE</scope>
    <source>
        <strain evidence="2">TBG_1078</strain>
    </source>
</reference>
<keyword evidence="3" id="KW-1185">Reference proteome</keyword>
<comment type="caution">
    <text evidence="2">The sequence shown here is derived from an EMBL/GenBank/DDBJ whole genome shotgun (WGS) entry which is preliminary data.</text>
</comment>
<evidence type="ECO:0000313" key="3">
    <source>
        <dbReference type="Proteomes" id="UP000645828"/>
    </source>
</evidence>
<gene>
    <name evidence="2" type="ORF">NYPRO_LOCUS21778</name>
</gene>